<feature type="transmembrane region" description="Helical" evidence="1">
    <location>
        <begin position="28"/>
        <end position="51"/>
    </location>
</feature>
<dbReference type="RefSeq" id="WP_320224099.1">
    <property type="nucleotide sequence ID" value="NZ_JAVIJC010000001.1"/>
</dbReference>
<comment type="caution">
    <text evidence="2">The sequence shown here is derived from an EMBL/GenBank/DDBJ whole genome shotgun (WGS) entry which is preliminary data.</text>
</comment>
<evidence type="ECO:0000313" key="2">
    <source>
        <dbReference type="EMBL" id="MDX8489946.1"/>
    </source>
</evidence>
<organism evidence="2 3">
    <name type="scientific">Mesorhizobium captivum</name>
    <dbReference type="NCBI Taxonomy" id="3072319"/>
    <lineage>
        <taxon>Bacteria</taxon>
        <taxon>Pseudomonadati</taxon>
        <taxon>Pseudomonadota</taxon>
        <taxon>Alphaproteobacteria</taxon>
        <taxon>Hyphomicrobiales</taxon>
        <taxon>Phyllobacteriaceae</taxon>
        <taxon>Mesorhizobium</taxon>
    </lineage>
</organism>
<accession>A0ABU4YSJ6</accession>
<feature type="transmembrane region" description="Helical" evidence="1">
    <location>
        <begin position="71"/>
        <end position="97"/>
    </location>
</feature>
<keyword evidence="1" id="KW-1133">Transmembrane helix</keyword>
<keyword evidence="1" id="KW-0812">Transmembrane</keyword>
<dbReference type="Proteomes" id="UP001271249">
    <property type="component" value="Unassembled WGS sequence"/>
</dbReference>
<reference evidence="2 3" key="1">
    <citation type="submission" date="2023-08" db="EMBL/GenBank/DDBJ databases">
        <title>Implementing the SeqCode for naming new Mesorhizobium species isolated from Vachellia karroo root nodules.</title>
        <authorList>
            <person name="Van Lill M."/>
        </authorList>
    </citation>
    <scope>NUCLEOTIDE SEQUENCE [LARGE SCALE GENOMIC DNA]</scope>
    <source>
        <strain evidence="2 3">VK22B</strain>
    </source>
</reference>
<gene>
    <name evidence="2" type="ORF">RFN29_00005</name>
</gene>
<dbReference type="InterPro" id="IPR013901">
    <property type="entry name" value="Anthrone_oxy"/>
</dbReference>
<proteinExistence type="predicted"/>
<feature type="transmembrane region" description="Helical" evidence="1">
    <location>
        <begin position="104"/>
        <end position="124"/>
    </location>
</feature>
<sequence>MTFGLERRSKSSKLLSRRSQAEVRGPSMYVFLEVLTVILVASAMAMALAHALELPGKLRLGRQEYFVVQRIYYPGFTIGGGIAEVGGIVATFILMLTSIGAVRFWLIAGALAALLIMQLVFWFMTQPVNKHWLQEVELTAPAKRLFATEGSDGGPLPPTEEWTTLRNQWELSHVIRAVLAMLGLILLTLAIAIHGA</sequence>
<keyword evidence="3" id="KW-1185">Reference proteome</keyword>
<dbReference type="Pfam" id="PF08592">
    <property type="entry name" value="Anthrone_oxy"/>
    <property type="match status" value="1"/>
</dbReference>
<dbReference type="EMBL" id="JAVIJC010000001">
    <property type="protein sequence ID" value="MDX8489946.1"/>
    <property type="molecule type" value="Genomic_DNA"/>
</dbReference>
<keyword evidence="1" id="KW-0472">Membrane</keyword>
<feature type="transmembrane region" description="Helical" evidence="1">
    <location>
        <begin position="174"/>
        <end position="193"/>
    </location>
</feature>
<evidence type="ECO:0000313" key="3">
    <source>
        <dbReference type="Proteomes" id="UP001271249"/>
    </source>
</evidence>
<name>A0ABU4YSJ6_9HYPH</name>
<evidence type="ECO:0000256" key="1">
    <source>
        <dbReference type="SAM" id="Phobius"/>
    </source>
</evidence>
<protein>
    <submittedName>
        <fullName evidence="2">DUF1772 domain-containing protein</fullName>
    </submittedName>
</protein>